<protein>
    <submittedName>
        <fullName evidence="1">Uncharacterized protein</fullName>
    </submittedName>
</protein>
<sequence length="73" mass="8753">MTEFELYLMLPKSAEQTRQIILGENSYHGNDFMFSVSDFKKKNHEIWKLNQKKWLNNGKNVKIRMEYSIQAVL</sequence>
<dbReference type="EMBL" id="WMBC01000008">
    <property type="protein sequence ID" value="MTD61698.1"/>
    <property type="molecule type" value="Genomic_DNA"/>
</dbReference>
<dbReference type="RefSeq" id="WP_154780506.1">
    <property type="nucleotide sequence ID" value="NZ_WMBC01000008.1"/>
</dbReference>
<evidence type="ECO:0000313" key="1">
    <source>
        <dbReference type="EMBL" id="MTD61698.1"/>
    </source>
</evidence>
<proteinExistence type="predicted"/>
<accession>A0A844GM77</accession>
<evidence type="ECO:0000313" key="2">
    <source>
        <dbReference type="Proteomes" id="UP000437824"/>
    </source>
</evidence>
<name>A0A844GM77_9FIRM</name>
<gene>
    <name evidence="1" type="ORF">GKZ57_10630</name>
</gene>
<comment type="caution">
    <text evidence="1">The sequence shown here is derived from an EMBL/GenBank/DDBJ whole genome shotgun (WGS) entry which is preliminary data.</text>
</comment>
<dbReference type="Proteomes" id="UP000437824">
    <property type="component" value="Unassembled WGS sequence"/>
</dbReference>
<reference evidence="1 2" key="1">
    <citation type="submission" date="2019-11" db="EMBL/GenBank/DDBJ databases">
        <title>Draft genome sequence of Blautia luti DSM 14534T, isolated from human stool.</title>
        <authorList>
            <person name="Ortiz R."/>
            <person name="Melis-Arcos F."/>
            <person name="Covarrubias P."/>
            <person name="Cardenas J.P."/>
            <person name="Perez-Donoso J."/>
            <person name="Almonacid D."/>
        </authorList>
    </citation>
    <scope>NUCLEOTIDE SEQUENCE [LARGE SCALE GENOMIC DNA]</scope>
    <source>
        <strain evidence="1 2">DSM 14534</strain>
    </source>
</reference>
<dbReference type="AlphaFoldDB" id="A0A844GM77"/>
<organism evidence="1 2">
    <name type="scientific">Blautia luti DSM 14534 = JCM 17040</name>
    <dbReference type="NCBI Taxonomy" id="649762"/>
    <lineage>
        <taxon>Bacteria</taxon>
        <taxon>Bacillati</taxon>
        <taxon>Bacillota</taxon>
        <taxon>Clostridia</taxon>
        <taxon>Lachnospirales</taxon>
        <taxon>Lachnospiraceae</taxon>
        <taxon>Blautia</taxon>
    </lineage>
</organism>